<keyword evidence="2" id="KW-1185">Reference proteome</keyword>
<organism evidence="1 2">
    <name type="scientific">Pneumocystis oryctolagi</name>
    <dbReference type="NCBI Taxonomy" id="42067"/>
    <lineage>
        <taxon>Eukaryota</taxon>
        <taxon>Fungi</taxon>
        <taxon>Dikarya</taxon>
        <taxon>Ascomycota</taxon>
        <taxon>Taphrinomycotina</taxon>
        <taxon>Pneumocystomycetes</taxon>
        <taxon>Pneumocystaceae</taxon>
        <taxon>Pneumocystis</taxon>
    </lineage>
</organism>
<comment type="caution">
    <text evidence="1">The sequence shown here is derived from an EMBL/GenBank/DDBJ whole genome shotgun (WGS) entry which is preliminary data.</text>
</comment>
<evidence type="ECO:0000313" key="1">
    <source>
        <dbReference type="EMBL" id="KAG4306083.1"/>
    </source>
</evidence>
<gene>
    <name evidence="1" type="ORF">PORY_000071</name>
</gene>
<reference evidence="1 2" key="1">
    <citation type="journal article" date="2021" name="Commun. Biol.">
        <title>Genomic insights into the host specific adaptation of the Pneumocystis genus.</title>
        <authorList>
            <person name="Cisse O.H."/>
            <person name="Ma L."/>
            <person name="Dekker J.P."/>
            <person name="Khil P.P."/>
            <person name="Youn J.-H."/>
            <person name="Brenchley J.M."/>
            <person name="Blair R."/>
            <person name="Pahar B."/>
            <person name="Chabe M."/>
            <person name="Van Rompay K.K.A."/>
            <person name="Keesler R."/>
            <person name="Sukura A."/>
            <person name="Hirsch V."/>
            <person name="Kutty G."/>
            <person name="Liu Y."/>
            <person name="Peng L."/>
            <person name="Chen J."/>
            <person name="Song J."/>
            <person name="Weissenbacher-Lang C."/>
            <person name="Xu J."/>
            <person name="Upham N.S."/>
            <person name="Stajich J.E."/>
            <person name="Cuomo C.A."/>
            <person name="Cushion M.T."/>
            <person name="Kovacs J.A."/>
        </authorList>
    </citation>
    <scope>NUCLEOTIDE SEQUENCE [LARGE SCALE GENOMIC DNA]</scope>
    <source>
        <strain evidence="1 2">RABM</strain>
    </source>
</reference>
<accession>A0ACB7CGC2</accession>
<proteinExistence type="predicted"/>
<dbReference type="Proteomes" id="UP000768646">
    <property type="component" value="Unassembled WGS sequence"/>
</dbReference>
<sequence>MKVPGAFTPTCTSTHLPGFLTYYDSFKDKGVDVIAVLAVNDPFVMAAWGDAHNAREKILFLTDTDAAFSRLFGCDLDLSAYGLGIRTHRYVLVAENGRIVYAAMETDPGVVTVTGAEAVLAAL</sequence>
<protein>
    <submittedName>
        <fullName evidence="1">Uncharacterized protein</fullName>
    </submittedName>
</protein>
<dbReference type="EMBL" id="JABTEG010000001">
    <property type="protein sequence ID" value="KAG4306083.1"/>
    <property type="molecule type" value="Genomic_DNA"/>
</dbReference>
<name>A0ACB7CGC2_9ASCO</name>
<evidence type="ECO:0000313" key="2">
    <source>
        <dbReference type="Proteomes" id="UP000768646"/>
    </source>
</evidence>